<name>A0A6J4N9Z9_9BACT</name>
<evidence type="ECO:0000256" key="1">
    <source>
        <dbReference type="SAM" id="Phobius"/>
    </source>
</evidence>
<protein>
    <submittedName>
        <fullName evidence="2">Uncharacterized protein</fullName>
    </submittedName>
</protein>
<feature type="transmembrane region" description="Helical" evidence="1">
    <location>
        <begin position="20"/>
        <end position="42"/>
    </location>
</feature>
<feature type="transmembrane region" description="Helical" evidence="1">
    <location>
        <begin position="100"/>
        <end position="118"/>
    </location>
</feature>
<feature type="transmembrane region" description="Helical" evidence="1">
    <location>
        <begin position="54"/>
        <end position="74"/>
    </location>
</feature>
<reference evidence="2" key="1">
    <citation type="submission" date="2020-02" db="EMBL/GenBank/DDBJ databases">
        <authorList>
            <person name="Meier V. D."/>
        </authorList>
    </citation>
    <scope>NUCLEOTIDE SEQUENCE</scope>
    <source>
        <strain evidence="2">AVDCRST_MAG74</strain>
    </source>
</reference>
<gene>
    <name evidence="2" type="ORF">AVDCRST_MAG74-600</name>
</gene>
<proteinExistence type="predicted"/>
<organism evidence="2">
    <name type="scientific">uncultured Pyrinomonadaceae bacterium</name>
    <dbReference type="NCBI Taxonomy" id="2283094"/>
    <lineage>
        <taxon>Bacteria</taxon>
        <taxon>Pseudomonadati</taxon>
        <taxon>Acidobacteriota</taxon>
        <taxon>Blastocatellia</taxon>
        <taxon>Blastocatellales</taxon>
        <taxon>Pyrinomonadaceae</taxon>
        <taxon>environmental samples</taxon>
    </lineage>
</organism>
<accession>A0A6J4N9Z9</accession>
<sequence>MEEIAPESLSALESRYRATAMIVSAQIVFTVILTGAVWLLAPATANSISRQTQITLWAAMIFLAAGAFVLRRMFFRWDRLKDVAVLKDITGPLKTLQNNAIILAVFATLLTVIGCLVAV</sequence>
<keyword evidence="1" id="KW-0812">Transmembrane</keyword>
<keyword evidence="1" id="KW-0472">Membrane</keyword>
<dbReference type="AlphaFoldDB" id="A0A6J4N9Z9"/>
<dbReference type="EMBL" id="CADCUR010000033">
    <property type="protein sequence ID" value="CAA9382185.1"/>
    <property type="molecule type" value="Genomic_DNA"/>
</dbReference>
<keyword evidence="1" id="KW-1133">Transmembrane helix</keyword>
<evidence type="ECO:0000313" key="2">
    <source>
        <dbReference type="EMBL" id="CAA9382185.1"/>
    </source>
</evidence>